<comment type="caution">
    <text evidence="1">The sequence shown here is derived from an EMBL/GenBank/DDBJ whole genome shotgun (WGS) entry which is preliminary data.</text>
</comment>
<evidence type="ECO:0000313" key="1">
    <source>
        <dbReference type="EMBL" id="GBD08097.1"/>
    </source>
</evidence>
<dbReference type="Proteomes" id="UP000236642">
    <property type="component" value="Unassembled WGS sequence"/>
</dbReference>
<dbReference type="EMBL" id="BEHY01000004">
    <property type="protein sequence ID" value="GBD08097.1"/>
    <property type="molecule type" value="Genomic_DNA"/>
</dbReference>
<sequence length="94" mass="10086">MPRHRSKSGGDGWSIVWKLEFHQLGTALKAVATPDGGFLLVGWTNGFGVGDIHAVKIDASGTSGYHETTPPTQTSALCPLFSLYLPLVCRSFQP</sequence>
<organism evidence="1 2">
    <name type="scientific">Candidatus Thermoflexus japonica</name>
    <dbReference type="NCBI Taxonomy" id="2035417"/>
    <lineage>
        <taxon>Bacteria</taxon>
        <taxon>Bacillati</taxon>
        <taxon>Chloroflexota</taxon>
        <taxon>Thermoflexia</taxon>
        <taxon>Thermoflexales</taxon>
        <taxon>Thermoflexaceae</taxon>
        <taxon>Thermoflexus</taxon>
    </lineage>
</organism>
<reference evidence="2" key="1">
    <citation type="submission" date="2017-09" db="EMBL/GenBank/DDBJ databases">
        <title>Metaegenomics of thermophilic ammonia-oxidizing enrichment culture.</title>
        <authorList>
            <person name="Kato S."/>
            <person name="Suzuki K."/>
        </authorList>
    </citation>
    <scope>NUCLEOTIDE SEQUENCE [LARGE SCALE GENOMIC DNA]</scope>
</reference>
<protein>
    <submittedName>
        <fullName evidence="1">Uncharacterized protein</fullName>
    </submittedName>
</protein>
<gene>
    <name evidence="1" type="ORF">HRbin22_00329</name>
</gene>
<name>A0A2H5Y3U6_9CHLR</name>
<proteinExistence type="predicted"/>
<accession>A0A2H5Y3U6</accession>
<evidence type="ECO:0000313" key="2">
    <source>
        <dbReference type="Proteomes" id="UP000236642"/>
    </source>
</evidence>
<dbReference type="AlphaFoldDB" id="A0A2H5Y3U6"/>